<protein>
    <submittedName>
        <fullName evidence="1">Capsular polysaccharide synthesis protein</fullName>
    </submittedName>
</protein>
<dbReference type="Gene3D" id="3.90.550.20">
    <property type="match status" value="1"/>
</dbReference>
<proteinExistence type="predicted"/>
<reference evidence="2" key="1">
    <citation type="journal article" date="2019" name="Int. J. Syst. Evol. Microbiol.">
        <title>The Global Catalogue of Microorganisms (GCM) 10K type strain sequencing project: providing services to taxonomists for standard genome sequencing and annotation.</title>
        <authorList>
            <consortium name="The Broad Institute Genomics Platform"/>
            <consortium name="The Broad Institute Genome Sequencing Center for Infectious Disease"/>
            <person name="Wu L."/>
            <person name="Ma J."/>
        </authorList>
    </citation>
    <scope>NUCLEOTIDE SEQUENCE [LARGE SCALE GENOMIC DNA]</scope>
    <source>
        <strain evidence="2">KCTC 42662</strain>
    </source>
</reference>
<dbReference type="SUPFAM" id="SSF53448">
    <property type="entry name" value="Nucleotide-diphospho-sugar transferases"/>
    <property type="match status" value="1"/>
</dbReference>
<dbReference type="RefSeq" id="WP_380905839.1">
    <property type="nucleotide sequence ID" value="NZ_JBHUEG010000012.1"/>
</dbReference>
<accession>A0ABW5KPI9</accession>
<gene>
    <name evidence="1" type="ORF">ACFSR5_17870</name>
</gene>
<comment type="caution">
    <text evidence="1">The sequence shown here is derived from an EMBL/GenBank/DDBJ whole genome shotgun (WGS) entry which is preliminary data.</text>
</comment>
<organism evidence="1 2">
    <name type="scientific">Sphingobacterium suaedae</name>
    <dbReference type="NCBI Taxonomy" id="1686402"/>
    <lineage>
        <taxon>Bacteria</taxon>
        <taxon>Pseudomonadati</taxon>
        <taxon>Bacteroidota</taxon>
        <taxon>Sphingobacteriia</taxon>
        <taxon>Sphingobacteriales</taxon>
        <taxon>Sphingobacteriaceae</taxon>
        <taxon>Sphingobacterium</taxon>
    </lineage>
</organism>
<dbReference type="InterPro" id="IPR029044">
    <property type="entry name" value="Nucleotide-diphossugar_trans"/>
</dbReference>
<dbReference type="Pfam" id="PF05704">
    <property type="entry name" value="Caps_synth"/>
    <property type="match status" value="1"/>
</dbReference>
<sequence>MDSKFVCFMKGLAANLLKGRQIHLCLGAAEKDIVLNKDKTGPLRSVPKKVWIYWDSQKIPYTVQTIIDINRDSSPDYEFVVLTPGNVFDFIPEVDFPKDLLRAHKADYIRLQLLALYGGVWVDATTILIEGLGWIEKVNNDRQFDLLGYYRDKSTLDYSFPIVETWFLAAPPENRFILLWLELFSPILDYGSTDFFQQLKSRKDYALLSQRMSDPSYLLLNLCEQQASRELGDVNMFLKRCEDSAFYIQEQCEWDFNRINFVLCRQQMPLERYRIIKLTSRDREFTDYYRKWGLIDKGSIIGQLLQKQISNV</sequence>
<evidence type="ECO:0000313" key="1">
    <source>
        <dbReference type="EMBL" id="MFD2549522.1"/>
    </source>
</evidence>
<name>A0ABW5KPI9_9SPHI</name>
<dbReference type="EMBL" id="JBHULR010000015">
    <property type="protein sequence ID" value="MFD2549522.1"/>
    <property type="molecule type" value="Genomic_DNA"/>
</dbReference>
<evidence type="ECO:0000313" key="2">
    <source>
        <dbReference type="Proteomes" id="UP001597545"/>
    </source>
</evidence>
<dbReference type="Proteomes" id="UP001597545">
    <property type="component" value="Unassembled WGS sequence"/>
</dbReference>
<keyword evidence="2" id="KW-1185">Reference proteome</keyword>
<dbReference type="InterPro" id="IPR008441">
    <property type="entry name" value="AfumC-like_glycosyl_Trfase"/>
</dbReference>